<evidence type="ECO:0000256" key="5">
    <source>
        <dbReference type="ARBA" id="ARBA00023040"/>
    </source>
</evidence>
<evidence type="ECO:0000256" key="4">
    <source>
        <dbReference type="ARBA" id="ARBA00022989"/>
    </source>
</evidence>
<evidence type="ECO:0000256" key="7">
    <source>
        <dbReference type="ARBA" id="ARBA00023170"/>
    </source>
</evidence>
<feature type="transmembrane region" description="Helical" evidence="10">
    <location>
        <begin position="71"/>
        <end position="93"/>
    </location>
</feature>
<feature type="transmembrane region" description="Helical" evidence="10">
    <location>
        <begin position="99"/>
        <end position="118"/>
    </location>
</feature>
<keyword evidence="6 10" id="KW-0472">Membrane</keyword>
<comment type="similarity">
    <text evidence="9">Belongs to the G-protein coupled receptor 1 family.</text>
</comment>
<keyword evidence="2" id="KW-1003">Cell membrane</keyword>
<dbReference type="PANTHER" id="PTHR24229">
    <property type="entry name" value="NEUROPEPTIDES RECEPTOR"/>
    <property type="match status" value="1"/>
</dbReference>
<dbReference type="EMBL" id="CAWYQH010000108">
    <property type="protein sequence ID" value="CAK8689060.1"/>
    <property type="molecule type" value="Genomic_DNA"/>
</dbReference>
<dbReference type="PRINTS" id="PR00237">
    <property type="entry name" value="GPCRRHODOPSN"/>
</dbReference>
<feature type="transmembrane region" description="Helical" evidence="10">
    <location>
        <begin position="277"/>
        <end position="301"/>
    </location>
</feature>
<dbReference type="PROSITE" id="PS50262">
    <property type="entry name" value="G_PROTEIN_RECEP_F1_2"/>
    <property type="match status" value="1"/>
</dbReference>
<dbReference type="Proteomes" id="UP001642483">
    <property type="component" value="Unassembled WGS sequence"/>
</dbReference>
<protein>
    <recommendedName>
        <fullName evidence="11">G-protein coupled receptors family 1 profile domain-containing protein</fullName>
    </recommendedName>
</protein>
<keyword evidence="7 9" id="KW-0675">Receptor</keyword>
<evidence type="ECO:0000256" key="10">
    <source>
        <dbReference type="SAM" id="Phobius"/>
    </source>
</evidence>
<keyword evidence="8 9" id="KW-0807">Transducer</keyword>
<organism evidence="12 13">
    <name type="scientific">Clavelina lepadiformis</name>
    <name type="common">Light-bulb sea squirt</name>
    <name type="synonym">Ascidia lepadiformis</name>
    <dbReference type="NCBI Taxonomy" id="159417"/>
    <lineage>
        <taxon>Eukaryota</taxon>
        <taxon>Metazoa</taxon>
        <taxon>Chordata</taxon>
        <taxon>Tunicata</taxon>
        <taxon>Ascidiacea</taxon>
        <taxon>Aplousobranchia</taxon>
        <taxon>Clavelinidae</taxon>
        <taxon>Clavelina</taxon>
    </lineage>
</organism>
<evidence type="ECO:0000256" key="1">
    <source>
        <dbReference type="ARBA" id="ARBA00004651"/>
    </source>
</evidence>
<dbReference type="PROSITE" id="PS00237">
    <property type="entry name" value="G_PROTEIN_RECEP_F1_1"/>
    <property type="match status" value="1"/>
</dbReference>
<dbReference type="Gene3D" id="1.20.1070.10">
    <property type="entry name" value="Rhodopsin 7-helix transmembrane proteins"/>
    <property type="match status" value="2"/>
</dbReference>
<dbReference type="PANTHER" id="PTHR24229:SF40">
    <property type="entry name" value="ALLATOSTATIN C RECEPTOR 1-RELATED"/>
    <property type="match status" value="1"/>
</dbReference>
<evidence type="ECO:0000256" key="9">
    <source>
        <dbReference type="RuleBase" id="RU000688"/>
    </source>
</evidence>
<dbReference type="InterPro" id="IPR017452">
    <property type="entry name" value="GPCR_Rhodpsn_7TM"/>
</dbReference>
<accession>A0ABP0GB92</accession>
<sequence length="461" mass="52183">MITQKQSYKMNETNEDLNAMGKDEITKQTLQNVENVLYPAITVFGILANTFVITVVLIWERSRPNRTVANMFVVNLAIADLLFLFILPFYMPAIIETRGWIYGSFICKLFAVIKNLNYRASISFLTTMSVDRFLAVVFPLESRGYRTRRNAIKVCVVLWLLSLASTIPLMLYTDVRSTHSLPVCQEEFPGYESTGSVTDLYDYFNFNVSDYNLNELGGMNEPFAFGNNERYLDENSGSSDPHKTAGSISPADYDYSGDANEIRCLHKGHDNSQSFKAWVYCGFVFYFLLPVLITLFCYFAIIRVAVNRDVTSNKPKGAHHQVAITVAVLVSVFVGCWLPFQIFELLQMPPGVKVNNVNDCSIIEYSFTLLAWLNSAINPILYSISSKRFRDKAMVAWTFIRYGQSRALAMQASQRTMQTRLQTLTAMGTSTKSMTVPATPRTETKMEFRPISTALDDEDAI</sequence>
<feature type="transmembrane region" description="Helical" evidence="10">
    <location>
        <begin position="362"/>
        <end position="384"/>
    </location>
</feature>
<evidence type="ECO:0000313" key="12">
    <source>
        <dbReference type="EMBL" id="CAK8689060.1"/>
    </source>
</evidence>
<dbReference type="SUPFAM" id="SSF81321">
    <property type="entry name" value="Family A G protein-coupled receptor-like"/>
    <property type="match status" value="1"/>
</dbReference>
<proteinExistence type="inferred from homology"/>
<feature type="transmembrane region" description="Helical" evidence="10">
    <location>
        <begin position="322"/>
        <end position="342"/>
    </location>
</feature>
<dbReference type="InterPro" id="IPR000276">
    <property type="entry name" value="GPCR_Rhodpsn"/>
</dbReference>
<keyword evidence="13" id="KW-1185">Reference proteome</keyword>
<dbReference type="Pfam" id="PF00001">
    <property type="entry name" value="7tm_1"/>
    <property type="match status" value="2"/>
</dbReference>
<keyword evidence="4 10" id="KW-1133">Transmembrane helix</keyword>
<evidence type="ECO:0000313" key="13">
    <source>
        <dbReference type="Proteomes" id="UP001642483"/>
    </source>
</evidence>
<comment type="subcellular location">
    <subcellularLocation>
        <location evidence="1">Cell membrane</location>
        <topology evidence="1">Multi-pass membrane protein</topology>
    </subcellularLocation>
</comment>
<name>A0ABP0GB92_CLALP</name>
<feature type="transmembrane region" description="Helical" evidence="10">
    <location>
        <begin position="151"/>
        <end position="172"/>
    </location>
</feature>
<keyword evidence="3 9" id="KW-0812">Transmembrane</keyword>
<evidence type="ECO:0000256" key="3">
    <source>
        <dbReference type="ARBA" id="ARBA00022692"/>
    </source>
</evidence>
<evidence type="ECO:0000256" key="2">
    <source>
        <dbReference type="ARBA" id="ARBA00022475"/>
    </source>
</evidence>
<feature type="transmembrane region" description="Helical" evidence="10">
    <location>
        <begin position="36"/>
        <end position="59"/>
    </location>
</feature>
<gene>
    <name evidence="12" type="ORF">CVLEPA_LOCUS21045</name>
</gene>
<reference evidence="12 13" key="1">
    <citation type="submission" date="2024-02" db="EMBL/GenBank/DDBJ databases">
        <authorList>
            <person name="Daric V."/>
            <person name="Darras S."/>
        </authorList>
    </citation>
    <scope>NUCLEOTIDE SEQUENCE [LARGE SCALE GENOMIC DNA]</scope>
</reference>
<feature type="domain" description="G-protein coupled receptors family 1 profile" evidence="11">
    <location>
        <begin position="48"/>
        <end position="382"/>
    </location>
</feature>
<evidence type="ECO:0000256" key="8">
    <source>
        <dbReference type="ARBA" id="ARBA00023224"/>
    </source>
</evidence>
<evidence type="ECO:0000259" key="11">
    <source>
        <dbReference type="PROSITE" id="PS50262"/>
    </source>
</evidence>
<comment type="caution">
    <text evidence="12">The sequence shown here is derived from an EMBL/GenBank/DDBJ whole genome shotgun (WGS) entry which is preliminary data.</text>
</comment>
<evidence type="ECO:0000256" key="6">
    <source>
        <dbReference type="ARBA" id="ARBA00023136"/>
    </source>
</evidence>
<keyword evidence="5 9" id="KW-0297">G-protein coupled receptor</keyword>